<evidence type="ECO:0000256" key="1">
    <source>
        <dbReference type="SAM" id="MobiDB-lite"/>
    </source>
</evidence>
<organism evidence="3 4">
    <name type="scientific">Zalerion maritima</name>
    <dbReference type="NCBI Taxonomy" id="339359"/>
    <lineage>
        <taxon>Eukaryota</taxon>
        <taxon>Fungi</taxon>
        <taxon>Dikarya</taxon>
        <taxon>Ascomycota</taxon>
        <taxon>Pezizomycotina</taxon>
        <taxon>Sordariomycetes</taxon>
        <taxon>Lulworthiomycetidae</taxon>
        <taxon>Lulworthiales</taxon>
        <taxon>Lulworthiaceae</taxon>
        <taxon>Zalerion</taxon>
    </lineage>
</organism>
<dbReference type="EMBL" id="JAKWBI020000723">
    <property type="protein sequence ID" value="KAJ2892791.1"/>
    <property type="molecule type" value="Genomic_DNA"/>
</dbReference>
<feature type="domain" description="N-acetyltransferase" evidence="2">
    <location>
        <begin position="123"/>
        <end position="258"/>
    </location>
</feature>
<dbReference type="AlphaFoldDB" id="A0AAD5RG06"/>
<evidence type="ECO:0000259" key="2">
    <source>
        <dbReference type="PROSITE" id="PS51186"/>
    </source>
</evidence>
<evidence type="ECO:0000313" key="3">
    <source>
        <dbReference type="EMBL" id="KAJ2892791.1"/>
    </source>
</evidence>
<keyword evidence="4" id="KW-1185">Reference proteome</keyword>
<dbReference type="Pfam" id="PF00583">
    <property type="entry name" value="Acetyltransf_1"/>
    <property type="match status" value="1"/>
</dbReference>
<comment type="caution">
    <text evidence="3">The sequence shown here is derived from an EMBL/GenBank/DDBJ whole genome shotgun (WGS) entry which is preliminary data.</text>
</comment>
<dbReference type="Proteomes" id="UP001201980">
    <property type="component" value="Unassembled WGS sequence"/>
</dbReference>
<feature type="region of interest" description="Disordered" evidence="1">
    <location>
        <begin position="1"/>
        <end position="27"/>
    </location>
</feature>
<dbReference type="PROSITE" id="PS51186">
    <property type="entry name" value="GNAT"/>
    <property type="match status" value="1"/>
</dbReference>
<dbReference type="InterPro" id="IPR052523">
    <property type="entry name" value="Trichothecene_AcTrans"/>
</dbReference>
<dbReference type="SUPFAM" id="SSF55729">
    <property type="entry name" value="Acyl-CoA N-acyltransferases (Nat)"/>
    <property type="match status" value="1"/>
</dbReference>
<name>A0AAD5RG06_9PEZI</name>
<dbReference type="InterPro" id="IPR016181">
    <property type="entry name" value="Acyl_CoA_acyltransferase"/>
</dbReference>
<dbReference type="CDD" id="cd04301">
    <property type="entry name" value="NAT_SF"/>
    <property type="match status" value="1"/>
</dbReference>
<evidence type="ECO:0000313" key="4">
    <source>
        <dbReference type="Proteomes" id="UP001201980"/>
    </source>
</evidence>
<protein>
    <submittedName>
        <fullName evidence="3">Gcn5-related n-acetyltransferase-like protein</fullName>
    </submittedName>
</protein>
<accession>A0AAD5RG06</accession>
<dbReference type="PANTHER" id="PTHR42791:SF1">
    <property type="entry name" value="N-ACETYLTRANSFERASE DOMAIN-CONTAINING PROTEIN"/>
    <property type="match status" value="1"/>
</dbReference>
<dbReference type="GO" id="GO:0016747">
    <property type="term" value="F:acyltransferase activity, transferring groups other than amino-acyl groups"/>
    <property type="evidence" value="ECO:0007669"/>
    <property type="project" value="InterPro"/>
</dbReference>
<reference evidence="3" key="1">
    <citation type="submission" date="2022-07" db="EMBL/GenBank/DDBJ databases">
        <title>Draft genome sequence of Zalerion maritima ATCC 34329, a (micro)plastics degrading marine fungus.</title>
        <authorList>
            <person name="Paco A."/>
            <person name="Goncalves M.F.M."/>
            <person name="Rocha-Santos T.A.P."/>
            <person name="Alves A."/>
        </authorList>
    </citation>
    <scope>NUCLEOTIDE SEQUENCE</scope>
    <source>
        <strain evidence="3">ATCC 34329</strain>
    </source>
</reference>
<proteinExistence type="predicted"/>
<dbReference type="PANTHER" id="PTHR42791">
    <property type="entry name" value="GNAT FAMILY ACETYLTRANSFERASE"/>
    <property type="match status" value="1"/>
</dbReference>
<gene>
    <name evidence="3" type="ORF">MKZ38_009375</name>
</gene>
<dbReference type="Gene3D" id="3.40.630.30">
    <property type="match status" value="1"/>
</dbReference>
<sequence>MSDTSSTASSIVSGTSTPNTTPFSTSPTASSIITFVDLKPCRTLIPKQWREQSVRRVAPGEIREAAVSLSQAFAADDLAQYLLPEETNDLTKWKLHIDIMTYIVAAHCYSGLVMTSGLDYEGVALWMPPGKTMDDWWTIMRSGMWKLYYQLSSEGRRRYYDEMLPLLHRTKQEIMGDRDDDCYYLVYIGTKPRCRGQGYGKRLINDMLDKADAENRAVYLESSNIINNGYYRQFGFEEKREVYLERGSEPVLLTIMVREPGTWGPMRTSGPVPRLSAPLTRHLQHSHHHHQHHHHHYHLDPHVLKQKLFGKRV</sequence>
<dbReference type="InterPro" id="IPR000182">
    <property type="entry name" value="GNAT_dom"/>
</dbReference>